<comment type="caution">
    <text evidence="2">The sequence shown here is derived from an EMBL/GenBank/DDBJ whole genome shotgun (WGS) entry which is preliminary data.</text>
</comment>
<keyword evidence="3" id="KW-1185">Reference proteome</keyword>
<organism evidence="2 3">
    <name type="scientific">Caenibius tardaugens NBRC 16725</name>
    <dbReference type="NCBI Taxonomy" id="1219035"/>
    <lineage>
        <taxon>Bacteria</taxon>
        <taxon>Pseudomonadati</taxon>
        <taxon>Pseudomonadota</taxon>
        <taxon>Alphaproteobacteria</taxon>
        <taxon>Sphingomonadales</taxon>
        <taxon>Erythrobacteraceae</taxon>
        <taxon>Caenibius</taxon>
    </lineage>
</organism>
<evidence type="ECO:0000256" key="1">
    <source>
        <dbReference type="SAM" id="MobiDB-lite"/>
    </source>
</evidence>
<feature type="region of interest" description="Disordered" evidence="1">
    <location>
        <begin position="1"/>
        <end position="22"/>
    </location>
</feature>
<dbReference type="KEGG" id="ntd:EGO55_19820"/>
<name>U2YPS8_9SPHN</name>
<evidence type="ECO:0000313" key="2">
    <source>
        <dbReference type="EMBL" id="GAD50930.1"/>
    </source>
</evidence>
<reference evidence="2 3" key="1">
    <citation type="submission" date="2013-09" db="EMBL/GenBank/DDBJ databases">
        <title>Whole genome shotgun sequence of Novosphingobium tardaugens NBRC 16725.</title>
        <authorList>
            <person name="Isaki S."/>
            <person name="Hosoyama A."/>
            <person name="Tsuchikane K."/>
            <person name="Katsumata H."/>
            <person name="Ando Y."/>
            <person name="Yamazaki S."/>
            <person name="Fujita N."/>
        </authorList>
    </citation>
    <scope>NUCLEOTIDE SEQUENCE [LARGE SCALE GENOMIC DNA]</scope>
    <source>
        <strain evidence="2 3">NBRC 16725</strain>
    </source>
</reference>
<dbReference type="AlphaFoldDB" id="U2YPS8"/>
<evidence type="ECO:0008006" key="4">
    <source>
        <dbReference type="Google" id="ProtNLM"/>
    </source>
</evidence>
<dbReference type="EMBL" id="BASZ01000013">
    <property type="protein sequence ID" value="GAD50930.1"/>
    <property type="molecule type" value="Genomic_DNA"/>
</dbReference>
<proteinExistence type="predicted"/>
<dbReference type="Proteomes" id="UP000016568">
    <property type="component" value="Unassembled WGS sequence"/>
</dbReference>
<accession>U2YPS8</accession>
<protein>
    <recommendedName>
        <fullName evidence="4">HEAT repeat domain-containing protein</fullName>
    </recommendedName>
</protein>
<gene>
    <name evidence="2" type="ORF">NT2_13_00160</name>
</gene>
<dbReference type="RefSeq" id="WP_021691748.1">
    <property type="nucleotide sequence ID" value="NZ_BASZ01000013.1"/>
</dbReference>
<evidence type="ECO:0000313" key="3">
    <source>
        <dbReference type="Proteomes" id="UP000016568"/>
    </source>
</evidence>
<sequence length="178" mass="20287">MDDRSSNGKWAPGKTAWEIEQERHQDPEWLAMRAEQEQRRQELETASRAQQELLVADIRRAGYPVEYSVYELVHTADSYPDVIPVLVKHLSLPYSDRIKEGIARALTVVEARGVAGPAIIEALRMAEGDRFYRWALANALTKVATRNEKNAIEELFEIEADDDVRERLKRALKTAAKA</sequence>
<dbReference type="OrthoDB" id="712058at2"/>